<evidence type="ECO:0000256" key="1">
    <source>
        <dbReference type="ARBA" id="ARBA00002634"/>
    </source>
</evidence>
<dbReference type="GO" id="GO:0002939">
    <property type="term" value="P:tRNA N1-guanine methylation"/>
    <property type="evidence" value="ECO:0007669"/>
    <property type="project" value="TreeGrafter"/>
</dbReference>
<dbReference type="Gene3D" id="1.10.1270.20">
    <property type="entry name" value="tRNA(m1g37)methyltransferase, domain 2"/>
    <property type="match status" value="1"/>
</dbReference>
<evidence type="ECO:0000256" key="4">
    <source>
        <dbReference type="ARBA" id="ARBA00011738"/>
    </source>
</evidence>
<dbReference type="RefSeq" id="WP_034325932.1">
    <property type="nucleotide sequence ID" value="NZ_CAJTQN010000010.1"/>
</dbReference>
<evidence type="ECO:0000256" key="3">
    <source>
        <dbReference type="ARBA" id="ARBA00007630"/>
    </source>
</evidence>
<dbReference type="InterPro" id="IPR023148">
    <property type="entry name" value="tRNA_m1G_MeTrfase_C_sf"/>
</dbReference>
<dbReference type="GO" id="GO:0005829">
    <property type="term" value="C:cytosol"/>
    <property type="evidence" value="ECO:0007669"/>
    <property type="project" value="TreeGrafter"/>
</dbReference>
<gene>
    <name evidence="15 20" type="primary">trmD</name>
    <name evidence="19" type="ORF">BN2458_PEG0262</name>
    <name evidence="20" type="ORF">LS75_006260</name>
</gene>
<evidence type="ECO:0000256" key="14">
    <source>
        <dbReference type="ARBA" id="ARBA00047783"/>
    </source>
</evidence>
<reference evidence="20 21" key="1">
    <citation type="journal article" date="2014" name="Genome Announc.">
        <title>Draft genome sequences of eight enterohepatic helicobacter species isolated from both laboratory and wild rodents.</title>
        <authorList>
            <person name="Sheh A."/>
            <person name="Shen Z."/>
            <person name="Fox J.G."/>
        </authorList>
    </citation>
    <scope>NUCLEOTIDE SEQUENCE [LARGE SCALE GENOMIC DNA]</scope>
    <source>
        <strain evidence="20 21">MIT 98-6810</strain>
    </source>
</reference>
<reference evidence="19" key="2">
    <citation type="submission" date="2015-11" db="EMBL/GenBank/DDBJ databases">
        <authorList>
            <person name="Zhang Y."/>
            <person name="Guo Z."/>
        </authorList>
    </citation>
    <scope>NUCLEOTIDE SEQUENCE</scope>
    <source>
        <strain evidence="19">1</strain>
    </source>
</reference>
<keyword evidence="21" id="KW-1185">Reference proteome</keyword>
<comment type="similarity">
    <text evidence="3 15 17">Belongs to the RNA methyltransferase TrmD family.</text>
</comment>
<evidence type="ECO:0000256" key="5">
    <source>
        <dbReference type="ARBA" id="ARBA00012807"/>
    </source>
</evidence>
<evidence type="ECO:0000256" key="8">
    <source>
        <dbReference type="ARBA" id="ARBA00022603"/>
    </source>
</evidence>
<comment type="catalytic activity">
    <reaction evidence="14 15 17">
        <text>guanosine(37) in tRNA + S-adenosyl-L-methionine = N(1)-methylguanosine(37) in tRNA + S-adenosyl-L-homocysteine + H(+)</text>
        <dbReference type="Rhea" id="RHEA:36899"/>
        <dbReference type="Rhea" id="RHEA-COMP:10145"/>
        <dbReference type="Rhea" id="RHEA-COMP:10147"/>
        <dbReference type="ChEBI" id="CHEBI:15378"/>
        <dbReference type="ChEBI" id="CHEBI:57856"/>
        <dbReference type="ChEBI" id="CHEBI:59789"/>
        <dbReference type="ChEBI" id="CHEBI:73542"/>
        <dbReference type="ChEBI" id="CHEBI:74269"/>
        <dbReference type="EC" id="2.1.1.228"/>
    </reaction>
</comment>
<keyword evidence="8 15" id="KW-0489">Methyltransferase</keyword>
<dbReference type="EMBL" id="JRPF02000006">
    <property type="protein sequence ID" value="TLD78371.1"/>
    <property type="molecule type" value="Genomic_DNA"/>
</dbReference>
<proteinExistence type="inferred from homology"/>
<evidence type="ECO:0000256" key="17">
    <source>
        <dbReference type="RuleBase" id="RU003464"/>
    </source>
</evidence>
<evidence type="ECO:0000256" key="7">
    <source>
        <dbReference type="ARBA" id="ARBA00022490"/>
    </source>
</evidence>
<evidence type="ECO:0000259" key="18">
    <source>
        <dbReference type="Pfam" id="PF01746"/>
    </source>
</evidence>
<dbReference type="EMBL" id="LN907858">
    <property type="protein sequence ID" value="CUU39149.1"/>
    <property type="molecule type" value="Genomic_DNA"/>
</dbReference>
<dbReference type="Gene3D" id="3.40.1280.10">
    <property type="match status" value="1"/>
</dbReference>
<keyword evidence="10 15" id="KW-0949">S-adenosyl-L-methionine</keyword>
<comment type="subcellular location">
    <subcellularLocation>
        <location evidence="2 15 17">Cytoplasm</location>
    </subcellularLocation>
</comment>
<dbReference type="Pfam" id="PF01746">
    <property type="entry name" value="tRNA_m1G_MT"/>
    <property type="match status" value="1"/>
</dbReference>
<evidence type="ECO:0000256" key="15">
    <source>
        <dbReference type="HAMAP-Rule" id="MF_00605"/>
    </source>
</evidence>
<dbReference type="GO" id="GO:0052906">
    <property type="term" value="F:tRNA (guanine(37)-N1)-methyltransferase activity"/>
    <property type="evidence" value="ECO:0007669"/>
    <property type="project" value="UniProtKB-UniRule"/>
</dbReference>
<evidence type="ECO:0000256" key="16">
    <source>
        <dbReference type="PIRSR" id="PIRSR000386-1"/>
    </source>
</evidence>
<dbReference type="NCBIfam" id="NF000648">
    <property type="entry name" value="PRK00026.1"/>
    <property type="match status" value="1"/>
</dbReference>
<comment type="function">
    <text evidence="1 15 17">Specifically methylates guanosine-37 in various tRNAs.</text>
</comment>
<dbReference type="GeneID" id="78150598"/>
<dbReference type="OrthoDB" id="9807416at2"/>
<evidence type="ECO:0000256" key="2">
    <source>
        <dbReference type="ARBA" id="ARBA00004496"/>
    </source>
</evidence>
<sequence>MKFSFLTLFPALIESYFTDSILKRAIDNHLINVETINIRDYALDKYKKVDEPPISGGAGQVIKADVLSRALESVQDSHIIFLSPCGKSFESNDALRLSKKSHISFVCGRYEGFDERVIEAFADEIFSVGDFILTGGELPALMLCDSISRFIDGVLGNADSLREESFESHLLEAPQFAKISHNALYSAVPSVYLKGNHSRIADLKKRLAICKTKYFRPDLYQTYHNTSRREIRRDQTERKDYEKSLYTKL</sequence>
<dbReference type="InterPro" id="IPR029026">
    <property type="entry name" value="tRNA_m1G_MTases_N"/>
</dbReference>
<keyword evidence="11 15" id="KW-0819">tRNA processing</keyword>
<reference evidence="22" key="3">
    <citation type="submission" date="2015-11" db="EMBL/GenBank/DDBJ databases">
        <authorList>
            <person name="Anvar S.Y."/>
        </authorList>
    </citation>
    <scope>NUCLEOTIDE SEQUENCE [LARGE SCALE GENOMIC DNA]</scope>
</reference>
<dbReference type="Proteomes" id="UP000029925">
    <property type="component" value="Unassembled WGS sequence"/>
</dbReference>
<evidence type="ECO:0000313" key="19">
    <source>
        <dbReference type="EMBL" id="CUU39149.1"/>
    </source>
</evidence>
<accession>A0A099UAE2</accession>
<keyword evidence="9 15" id="KW-0808">Transferase</keyword>
<name>A0A099UAE2_9HELI</name>
<feature type="domain" description="tRNA methyltransferase TRMD/TRM10-type" evidence="18">
    <location>
        <begin position="1"/>
        <end position="221"/>
    </location>
</feature>
<evidence type="ECO:0000256" key="6">
    <source>
        <dbReference type="ARBA" id="ARBA00014679"/>
    </source>
</evidence>
<dbReference type="InterPro" id="IPR016009">
    <property type="entry name" value="tRNA_MeTrfase_TRMD/TRM10"/>
</dbReference>
<dbReference type="HAMAP" id="MF_00605">
    <property type="entry name" value="TrmD"/>
    <property type="match status" value="1"/>
</dbReference>
<dbReference type="PANTHER" id="PTHR46417">
    <property type="entry name" value="TRNA (GUANINE-N(1)-)-METHYLTRANSFERASE"/>
    <property type="match status" value="1"/>
</dbReference>
<dbReference type="NCBIfam" id="TIGR00088">
    <property type="entry name" value="trmD"/>
    <property type="match status" value="1"/>
</dbReference>
<evidence type="ECO:0000256" key="11">
    <source>
        <dbReference type="ARBA" id="ARBA00022694"/>
    </source>
</evidence>
<feature type="binding site" evidence="15 16">
    <location>
        <begin position="128"/>
        <end position="133"/>
    </location>
    <ligand>
        <name>S-adenosyl-L-methionine</name>
        <dbReference type="ChEBI" id="CHEBI:59789"/>
    </ligand>
</feature>
<dbReference type="KEGG" id="hty:BN2458_PEG0262"/>
<evidence type="ECO:0000313" key="20">
    <source>
        <dbReference type="EMBL" id="TLD78371.1"/>
    </source>
</evidence>
<evidence type="ECO:0000313" key="21">
    <source>
        <dbReference type="Proteomes" id="UP000029925"/>
    </source>
</evidence>
<evidence type="ECO:0000256" key="9">
    <source>
        <dbReference type="ARBA" id="ARBA00022679"/>
    </source>
</evidence>
<dbReference type="InterPro" id="IPR002649">
    <property type="entry name" value="tRNA_m1G_MeTrfase_TrmD"/>
</dbReference>
<evidence type="ECO:0000256" key="12">
    <source>
        <dbReference type="ARBA" id="ARBA00029736"/>
    </source>
</evidence>
<evidence type="ECO:0000256" key="10">
    <source>
        <dbReference type="ARBA" id="ARBA00022691"/>
    </source>
</evidence>
<dbReference type="AlphaFoldDB" id="A0A099UAE2"/>
<dbReference type="EC" id="2.1.1.228" evidence="5 15"/>
<dbReference type="PANTHER" id="PTHR46417:SF1">
    <property type="entry name" value="TRNA (GUANINE-N(1)-)-METHYLTRANSFERASE"/>
    <property type="match status" value="1"/>
</dbReference>
<dbReference type="CDD" id="cd18080">
    <property type="entry name" value="TrmD-like"/>
    <property type="match status" value="1"/>
</dbReference>
<feature type="binding site" evidence="15 16">
    <location>
        <position position="108"/>
    </location>
    <ligand>
        <name>S-adenosyl-L-methionine</name>
        <dbReference type="ChEBI" id="CHEBI:59789"/>
    </ligand>
</feature>
<dbReference type="Proteomes" id="UP000064525">
    <property type="component" value="Chromosome I"/>
</dbReference>
<evidence type="ECO:0000256" key="13">
    <source>
        <dbReference type="ARBA" id="ARBA00033392"/>
    </source>
</evidence>
<dbReference type="InterPro" id="IPR029028">
    <property type="entry name" value="Alpha/beta_knot_MTases"/>
</dbReference>
<dbReference type="SUPFAM" id="SSF75217">
    <property type="entry name" value="alpha/beta knot"/>
    <property type="match status" value="1"/>
</dbReference>
<organism evidence="19 22">
    <name type="scientific">Helicobacter typhlonius</name>
    <dbReference type="NCBI Taxonomy" id="76936"/>
    <lineage>
        <taxon>Bacteria</taxon>
        <taxon>Pseudomonadati</taxon>
        <taxon>Campylobacterota</taxon>
        <taxon>Epsilonproteobacteria</taxon>
        <taxon>Campylobacterales</taxon>
        <taxon>Helicobacteraceae</taxon>
        <taxon>Helicobacter</taxon>
    </lineage>
</organism>
<dbReference type="PATRIC" id="fig|76936.10.peg.254"/>
<evidence type="ECO:0000313" key="22">
    <source>
        <dbReference type="Proteomes" id="UP000064525"/>
    </source>
</evidence>
<dbReference type="STRING" id="76936.BN2458_PEG0262"/>
<keyword evidence="7 15" id="KW-0963">Cytoplasm</keyword>
<protein>
    <recommendedName>
        <fullName evidence="6 15">tRNA (guanine-N(1)-)-methyltransferase</fullName>
        <ecNumber evidence="5 15">2.1.1.228</ecNumber>
    </recommendedName>
    <alternativeName>
        <fullName evidence="12 15">M1G-methyltransferase</fullName>
    </alternativeName>
    <alternativeName>
        <fullName evidence="13 15">tRNA [GM37] methyltransferase</fullName>
    </alternativeName>
</protein>
<comment type="subunit">
    <text evidence="4 15 17">Homodimer.</text>
</comment>
<dbReference type="PIRSF" id="PIRSF000386">
    <property type="entry name" value="tRNA_mtase"/>
    <property type="match status" value="1"/>
</dbReference>